<dbReference type="InterPro" id="IPR000868">
    <property type="entry name" value="Isochorismatase-like_dom"/>
</dbReference>
<dbReference type="SUPFAM" id="SSF52499">
    <property type="entry name" value="Isochorismatase-like hydrolases"/>
    <property type="match status" value="1"/>
</dbReference>
<dbReference type="Proteomes" id="UP000076976">
    <property type="component" value="Unassembled WGS sequence"/>
</dbReference>
<evidence type="ECO:0000313" key="4">
    <source>
        <dbReference type="Proteomes" id="UP000076976"/>
    </source>
</evidence>
<evidence type="ECO:0000313" key="3">
    <source>
        <dbReference type="EMBL" id="OAB88537.1"/>
    </source>
</evidence>
<dbReference type="InterPro" id="IPR036380">
    <property type="entry name" value="Isochorismatase-like_sf"/>
</dbReference>
<feature type="domain" description="Isochorismatase-like" evidence="2">
    <location>
        <begin position="7"/>
        <end position="180"/>
    </location>
</feature>
<dbReference type="EMBL" id="LQZG01000001">
    <property type="protein sequence ID" value="OAB88537.1"/>
    <property type="molecule type" value="Genomic_DNA"/>
</dbReference>
<organism evidence="3 4">
    <name type="scientific">Janibacter melonis</name>
    <dbReference type="NCBI Taxonomy" id="262209"/>
    <lineage>
        <taxon>Bacteria</taxon>
        <taxon>Bacillati</taxon>
        <taxon>Actinomycetota</taxon>
        <taxon>Actinomycetes</taxon>
        <taxon>Micrococcales</taxon>
        <taxon>Intrasporangiaceae</taxon>
        <taxon>Janibacter</taxon>
    </lineage>
</organism>
<dbReference type="InterPro" id="IPR050272">
    <property type="entry name" value="Isochorismatase-like_hydrls"/>
</dbReference>
<dbReference type="RefSeq" id="WP_068270542.1">
    <property type="nucleotide sequence ID" value="NZ_LQZG01000001.1"/>
</dbReference>
<dbReference type="CDD" id="cd01014">
    <property type="entry name" value="nicotinamidase_related"/>
    <property type="match status" value="1"/>
</dbReference>
<keyword evidence="1" id="KW-0378">Hydrolase</keyword>
<comment type="caution">
    <text evidence="3">The sequence shown here is derived from an EMBL/GenBank/DDBJ whole genome shotgun (WGS) entry which is preliminary data.</text>
</comment>
<evidence type="ECO:0000256" key="1">
    <source>
        <dbReference type="ARBA" id="ARBA00022801"/>
    </source>
</evidence>
<name>A0A176QFF3_9MICO</name>
<dbReference type="Pfam" id="PF00857">
    <property type="entry name" value="Isochorismatase"/>
    <property type="match status" value="1"/>
</dbReference>
<dbReference type="PANTHER" id="PTHR43540:SF6">
    <property type="entry name" value="ISOCHORISMATASE-LIKE DOMAIN-CONTAINING PROTEIN"/>
    <property type="match status" value="1"/>
</dbReference>
<evidence type="ECO:0000259" key="2">
    <source>
        <dbReference type="Pfam" id="PF00857"/>
    </source>
</evidence>
<keyword evidence="4" id="KW-1185">Reference proteome</keyword>
<gene>
    <name evidence="3" type="ORF">AWH69_01655</name>
</gene>
<dbReference type="Gene3D" id="3.40.50.850">
    <property type="entry name" value="Isochorismatase-like"/>
    <property type="match status" value="1"/>
</dbReference>
<protein>
    <submittedName>
        <fullName evidence="3">Isochorismatase</fullName>
    </submittedName>
</protein>
<accession>A0A176QFF3</accession>
<dbReference type="AlphaFoldDB" id="A0A176QFF3"/>
<dbReference type="PANTHER" id="PTHR43540">
    <property type="entry name" value="PEROXYUREIDOACRYLATE/UREIDOACRYLATE AMIDOHYDROLASE-RELATED"/>
    <property type="match status" value="1"/>
</dbReference>
<sequence>MTAPRRALVVIDVQQEYFEGLLQIQHPPREESRARVVEAMTAAADAGVPVVVVRHAAPAGSPVFDPATPTFELHPDVAALAGGATLEITKSFASVFAGTGLEEWLRERDVDTVTLVGYMTNNCVLGSAAAAEPLGLTVEVLSDATGAIDIVNAAGSAPAQQVHDTLMALLASSWAAVATTSAWVDALRSGETLPADNLVESAARGRESRPAQA</sequence>
<dbReference type="GO" id="GO:0016787">
    <property type="term" value="F:hydrolase activity"/>
    <property type="evidence" value="ECO:0007669"/>
    <property type="project" value="UniProtKB-KW"/>
</dbReference>
<proteinExistence type="predicted"/>
<reference evidence="3 4" key="1">
    <citation type="submission" date="2016-01" db="EMBL/GenBank/DDBJ databases">
        <title>Janibacter melonis strain CD11_4 genome sequencing and assembly.</title>
        <authorList>
            <person name="Nair G.R."/>
            <person name="Kaur G."/>
            <person name="Chander A.M."/>
            <person name="Mayilraj S."/>
        </authorList>
    </citation>
    <scope>NUCLEOTIDE SEQUENCE [LARGE SCALE GENOMIC DNA]</scope>
    <source>
        <strain evidence="3 4">CD11-4</strain>
    </source>
</reference>
<dbReference type="STRING" id="262209.AWH69_01655"/>